<sequence>MKRSVTPDSTPTATPPDLSAGGPAFEMTTADERFLAEAKHLELSPLESCHYKTLKECTAEMDPDTWNAYHIVSNRARSVCYATRHLQFRKKTEMTVNSLISTATNQLDTMKALKDGQMELKELTSASLDKVLSSQSSLLEQQSVLKEGQSKLETSIDTNLERLAQERALIASGQQLVAQLIENITWRMESNAAGFVVYQNRTVHYYEQLMSNLQRMNTTLGNLADFVDSMHNSMEHRLQHIQSFISWAGFNLATLSTCILHAGYFLLAALLMSFLQTPGFSRAVLLVLVVLNALAELNHQTAMDFRSLSVFLIITAIGNWFLLKLAKGYALSRHQSKLPAMPLTCSTSKYETNCDGIYSSTPKESTSGRYRCNGFTKTGQPCKNRVAQGQEFCRVHDSINTSKNTSGL</sequence>
<comment type="caution">
    <text evidence="3">The sequence shown here is derived from an EMBL/GenBank/DDBJ whole genome shotgun (WGS) entry which is preliminary data.</text>
</comment>
<evidence type="ECO:0000313" key="3">
    <source>
        <dbReference type="EMBL" id="KAG2458523.1"/>
    </source>
</evidence>
<keyword evidence="2" id="KW-1133">Transmembrane helix</keyword>
<feature type="transmembrane region" description="Helical" evidence="2">
    <location>
        <begin position="244"/>
        <end position="267"/>
    </location>
</feature>
<evidence type="ECO:0000256" key="1">
    <source>
        <dbReference type="SAM" id="MobiDB-lite"/>
    </source>
</evidence>
<accession>A0A8X7WXK5</accession>
<keyword evidence="2" id="KW-0472">Membrane</keyword>
<dbReference type="EMBL" id="JAATIS010007298">
    <property type="protein sequence ID" value="KAG2458523.1"/>
    <property type="molecule type" value="Genomic_DNA"/>
</dbReference>
<feature type="non-terminal residue" evidence="3">
    <location>
        <position position="408"/>
    </location>
</feature>
<feature type="compositionally biased region" description="Low complexity" evidence="1">
    <location>
        <begin position="1"/>
        <end position="20"/>
    </location>
</feature>
<feature type="transmembrane region" description="Helical" evidence="2">
    <location>
        <begin position="307"/>
        <end position="326"/>
    </location>
</feature>
<reference evidence="3 4" key="1">
    <citation type="journal article" date="2021" name="Cell">
        <title>Tracing the genetic footprints of vertebrate landing in non-teleost ray-finned fishes.</title>
        <authorList>
            <person name="Bi X."/>
            <person name="Wang K."/>
            <person name="Yang L."/>
            <person name="Pan H."/>
            <person name="Jiang H."/>
            <person name="Wei Q."/>
            <person name="Fang M."/>
            <person name="Yu H."/>
            <person name="Zhu C."/>
            <person name="Cai Y."/>
            <person name="He Y."/>
            <person name="Gan X."/>
            <person name="Zeng H."/>
            <person name="Yu D."/>
            <person name="Zhu Y."/>
            <person name="Jiang H."/>
            <person name="Qiu Q."/>
            <person name="Yang H."/>
            <person name="Zhang Y.E."/>
            <person name="Wang W."/>
            <person name="Zhu M."/>
            <person name="He S."/>
            <person name="Zhang G."/>
        </authorList>
    </citation>
    <scope>NUCLEOTIDE SEQUENCE [LARGE SCALE GENOMIC DNA]</scope>
    <source>
        <strain evidence="3">Bchr_013</strain>
    </source>
</reference>
<protein>
    <submittedName>
        <fullName evidence="3">BMBL protein</fullName>
    </submittedName>
</protein>
<keyword evidence="4" id="KW-1185">Reference proteome</keyword>
<dbReference type="Proteomes" id="UP000886611">
    <property type="component" value="Unassembled WGS sequence"/>
</dbReference>
<dbReference type="PANTHER" id="PTHR33538">
    <property type="entry name" value="PROTEIN GAMETE EXPRESSED 1"/>
    <property type="match status" value="1"/>
</dbReference>
<dbReference type="PANTHER" id="PTHR33538:SF1">
    <property type="entry name" value="PROTEIN BRAMBLEBERRY"/>
    <property type="match status" value="1"/>
</dbReference>
<feature type="region of interest" description="Disordered" evidence="1">
    <location>
        <begin position="1"/>
        <end position="23"/>
    </location>
</feature>
<dbReference type="InterPro" id="IPR040346">
    <property type="entry name" value="GEX1/Brambleberry"/>
</dbReference>
<evidence type="ECO:0000256" key="2">
    <source>
        <dbReference type="SAM" id="Phobius"/>
    </source>
</evidence>
<organism evidence="3 4">
    <name type="scientific">Polypterus senegalus</name>
    <name type="common">Senegal bichir</name>
    <dbReference type="NCBI Taxonomy" id="55291"/>
    <lineage>
        <taxon>Eukaryota</taxon>
        <taxon>Metazoa</taxon>
        <taxon>Chordata</taxon>
        <taxon>Craniata</taxon>
        <taxon>Vertebrata</taxon>
        <taxon>Euteleostomi</taxon>
        <taxon>Actinopterygii</taxon>
        <taxon>Polypteriformes</taxon>
        <taxon>Polypteridae</taxon>
        <taxon>Polypterus</taxon>
    </lineage>
</organism>
<feature type="non-terminal residue" evidence="3">
    <location>
        <position position="1"/>
    </location>
</feature>
<evidence type="ECO:0000313" key="4">
    <source>
        <dbReference type="Proteomes" id="UP000886611"/>
    </source>
</evidence>
<gene>
    <name evidence="3" type="primary">Bmb</name>
    <name evidence="3" type="ORF">GTO96_0018364</name>
</gene>
<proteinExistence type="predicted"/>
<dbReference type="AlphaFoldDB" id="A0A8X7WXK5"/>
<feature type="transmembrane region" description="Helical" evidence="2">
    <location>
        <begin position="279"/>
        <end position="295"/>
    </location>
</feature>
<keyword evidence="2" id="KW-0812">Transmembrane</keyword>
<name>A0A8X7WXK5_POLSE</name>